<sequence length="204" mass="22526">MTAIASTRARIRTEAASLFSTQGFNGTSMAELANAVGITKSSLYHHFPSKQALLSEIIEQTVGRVTPLVQEVADMDLPVRERLARAITLHTIEAIRDRDAIACFIEEGRYLSPDFMALHVGNRDRYEQLFQKIFAAGIESGEFMRQDVGIAARAILGMCNSVVRWYRPDGHQSPEEIASQFAHLAVHGATAARDMASSDQGYVR</sequence>
<gene>
    <name evidence="6" type="ORF">MNBD_ACTINO02-3195</name>
</gene>
<keyword evidence="1" id="KW-0678">Repressor</keyword>
<evidence type="ECO:0000313" key="6">
    <source>
        <dbReference type="EMBL" id="VAW08989.1"/>
    </source>
</evidence>
<reference evidence="6" key="1">
    <citation type="submission" date="2018-06" db="EMBL/GenBank/DDBJ databases">
        <authorList>
            <person name="Zhirakovskaya E."/>
        </authorList>
    </citation>
    <scope>NUCLEOTIDE SEQUENCE</scope>
</reference>
<dbReference type="PANTHER" id="PTHR30055:SF175">
    <property type="entry name" value="HTH-TYPE TRANSCRIPTIONAL REPRESSOR KSTR2"/>
    <property type="match status" value="1"/>
</dbReference>
<dbReference type="SUPFAM" id="SSF48498">
    <property type="entry name" value="Tetracyclin repressor-like, C-terminal domain"/>
    <property type="match status" value="1"/>
</dbReference>
<proteinExistence type="predicted"/>
<keyword evidence="4" id="KW-0804">Transcription</keyword>
<dbReference type="Gene3D" id="1.10.357.10">
    <property type="entry name" value="Tetracycline Repressor, domain 2"/>
    <property type="match status" value="1"/>
</dbReference>
<dbReference type="Pfam" id="PF00440">
    <property type="entry name" value="TetR_N"/>
    <property type="match status" value="1"/>
</dbReference>
<dbReference type="InterPro" id="IPR041490">
    <property type="entry name" value="KstR2_TetR_C"/>
</dbReference>
<dbReference type="Pfam" id="PF17932">
    <property type="entry name" value="TetR_C_24"/>
    <property type="match status" value="1"/>
</dbReference>
<dbReference type="PRINTS" id="PR00455">
    <property type="entry name" value="HTHTETR"/>
</dbReference>
<dbReference type="InterPro" id="IPR036271">
    <property type="entry name" value="Tet_transcr_reg_TetR-rel_C_sf"/>
</dbReference>
<dbReference type="AlphaFoldDB" id="A0A3B0TA63"/>
<protein>
    <submittedName>
        <fullName evidence="6">Transcriptional regulator, AcrR family</fullName>
    </submittedName>
</protein>
<keyword evidence="3" id="KW-0238">DNA-binding</keyword>
<evidence type="ECO:0000256" key="4">
    <source>
        <dbReference type="ARBA" id="ARBA00023163"/>
    </source>
</evidence>
<feature type="domain" description="HTH tetR-type" evidence="5">
    <location>
        <begin position="5"/>
        <end position="65"/>
    </location>
</feature>
<dbReference type="InterPro" id="IPR001647">
    <property type="entry name" value="HTH_TetR"/>
</dbReference>
<dbReference type="GO" id="GO:0000976">
    <property type="term" value="F:transcription cis-regulatory region binding"/>
    <property type="evidence" value="ECO:0007669"/>
    <property type="project" value="TreeGrafter"/>
</dbReference>
<name>A0A3B0TA63_9ZZZZ</name>
<dbReference type="InterPro" id="IPR009057">
    <property type="entry name" value="Homeodomain-like_sf"/>
</dbReference>
<organism evidence="6">
    <name type="scientific">hydrothermal vent metagenome</name>
    <dbReference type="NCBI Taxonomy" id="652676"/>
    <lineage>
        <taxon>unclassified sequences</taxon>
        <taxon>metagenomes</taxon>
        <taxon>ecological metagenomes</taxon>
    </lineage>
</organism>
<keyword evidence="2" id="KW-0805">Transcription regulation</keyword>
<accession>A0A3B0TA63</accession>
<dbReference type="SUPFAM" id="SSF46689">
    <property type="entry name" value="Homeodomain-like"/>
    <property type="match status" value="1"/>
</dbReference>
<dbReference type="PROSITE" id="PS50977">
    <property type="entry name" value="HTH_TETR_2"/>
    <property type="match status" value="1"/>
</dbReference>
<dbReference type="Gene3D" id="1.10.10.60">
    <property type="entry name" value="Homeodomain-like"/>
    <property type="match status" value="1"/>
</dbReference>
<evidence type="ECO:0000256" key="2">
    <source>
        <dbReference type="ARBA" id="ARBA00023015"/>
    </source>
</evidence>
<dbReference type="PANTHER" id="PTHR30055">
    <property type="entry name" value="HTH-TYPE TRANSCRIPTIONAL REGULATOR RUTR"/>
    <property type="match status" value="1"/>
</dbReference>
<evidence type="ECO:0000259" key="5">
    <source>
        <dbReference type="PROSITE" id="PS50977"/>
    </source>
</evidence>
<evidence type="ECO:0000256" key="3">
    <source>
        <dbReference type="ARBA" id="ARBA00023125"/>
    </source>
</evidence>
<evidence type="ECO:0000256" key="1">
    <source>
        <dbReference type="ARBA" id="ARBA00022491"/>
    </source>
</evidence>
<dbReference type="GO" id="GO:0003700">
    <property type="term" value="F:DNA-binding transcription factor activity"/>
    <property type="evidence" value="ECO:0007669"/>
    <property type="project" value="TreeGrafter"/>
</dbReference>
<dbReference type="EMBL" id="UOEK01000513">
    <property type="protein sequence ID" value="VAW08989.1"/>
    <property type="molecule type" value="Genomic_DNA"/>
</dbReference>
<dbReference type="InterPro" id="IPR050109">
    <property type="entry name" value="HTH-type_TetR-like_transc_reg"/>
</dbReference>